<evidence type="ECO:0000259" key="2">
    <source>
        <dbReference type="Pfam" id="PF01266"/>
    </source>
</evidence>
<accession>A0A172YIZ4</accession>
<dbReference type="Gene3D" id="3.50.50.60">
    <property type="entry name" value="FAD/NAD(P)-binding domain"/>
    <property type="match status" value="1"/>
</dbReference>
<dbReference type="GO" id="GO:0016491">
    <property type="term" value="F:oxidoreductase activity"/>
    <property type="evidence" value="ECO:0007669"/>
    <property type="project" value="UniProtKB-KW"/>
</dbReference>
<dbReference type="Pfam" id="PF01266">
    <property type="entry name" value="DAO"/>
    <property type="match status" value="1"/>
</dbReference>
<dbReference type="AlphaFoldDB" id="A0A172YIZ4"/>
<dbReference type="Gene3D" id="3.30.9.10">
    <property type="entry name" value="D-Amino Acid Oxidase, subunit A, domain 2"/>
    <property type="match status" value="1"/>
</dbReference>
<dbReference type="PANTHER" id="PTHR13847:SF281">
    <property type="entry name" value="FAD DEPENDENT OXIDOREDUCTASE DOMAIN-CONTAINING PROTEIN"/>
    <property type="match status" value="1"/>
</dbReference>
<keyword evidence="1" id="KW-0560">Oxidoreductase</keyword>
<dbReference type="Proteomes" id="UP000077875">
    <property type="component" value="Chromosome"/>
</dbReference>
<dbReference type="KEGG" id="haa:A5892_18295"/>
<name>A0A172YIZ4_9GAMM</name>
<dbReference type="EMBL" id="CP015243">
    <property type="protein sequence ID" value="ANF59169.1"/>
    <property type="molecule type" value="Genomic_DNA"/>
</dbReference>
<dbReference type="RefSeq" id="WP_064124015.1">
    <property type="nucleotide sequence ID" value="NZ_CP015243.1"/>
</dbReference>
<dbReference type="SUPFAM" id="SSF51905">
    <property type="entry name" value="FAD/NAD(P)-binding domain"/>
    <property type="match status" value="1"/>
</dbReference>
<proteinExistence type="predicted"/>
<dbReference type="GO" id="GO:0005737">
    <property type="term" value="C:cytoplasm"/>
    <property type="evidence" value="ECO:0007669"/>
    <property type="project" value="TreeGrafter"/>
</dbReference>
<evidence type="ECO:0000313" key="3">
    <source>
        <dbReference type="EMBL" id="ANF59169.1"/>
    </source>
</evidence>
<dbReference type="PRINTS" id="PR00469">
    <property type="entry name" value="PNDRDTASEII"/>
</dbReference>
<dbReference type="PANTHER" id="PTHR13847">
    <property type="entry name" value="SARCOSINE DEHYDROGENASE-RELATED"/>
    <property type="match status" value="1"/>
</dbReference>
<gene>
    <name evidence="3" type="ORF">A5892_18295</name>
</gene>
<organism evidence="3 4">
    <name type="scientific">Halotalea alkalilenta</name>
    <dbReference type="NCBI Taxonomy" id="376489"/>
    <lineage>
        <taxon>Bacteria</taxon>
        <taxon>Pseudomonadati</taxon>
        <taxon>Pseudomonadota</taxon>
        <taxon>Gammaproteobacteria</taxon>
        <taxon>Oceanospirillales</taxon>
        <taxon>Halomonadaceae</taxon>
        <taxon>Halotalea</taxon>
    </lineage>
</organism>
<reference evidence="3 4" key="1">
    <citation type="submission" date="2016-04" db="EMBL/GenBank/DDBJ databases">
        <title>Complete Genome Sequence of Halotalea alkalilenta IHB B 13600.</title>
        <authorList>
            <person name="Swarnkar M.K."/>
            <person name="Sharma A."/>
            <person name="Kaushal K."/>
            <person name="Soni R."/>
            <person name="Rana S."/>
            <person name="Singh A.K."/>
            <person name="Gulati A."/>
        </authorList>
    </citation>
    <scope>NUCLEOTIDE SEQUENCE [LARGE SCALE GENOMIC DNA]</scope>
    <source>
        <strain evidence="3 4">IHB B 13600</strain>
    </source>
</reference>
<keyword evidence="4" id="KW-1185">Reference proteome</keyword>
<dbReference type="InterPro" id="IPR006076">
    <property type="entry name" value="FAD-dep_OxRdtase"/>
</dbReference>
<feature type="domain" description="FAD dependent oxidoreductase" evidence="2">
    <location>
        <begin position="33"/>
        <end position="384"/>
    </location>
</feature>
<dbReference type="STRING" id="376489.A5892_18295"/>
<evidence type="ECO:0000256" key="1">
    <source>
        <dbReference type="ARBA" id="ARBA00023002"/>
    </source>
</evidence>
<protein>
    <submittedName>
        <fullName evidence="3">Oxidoreductase</fullName>
    </submittedName>
</protein>
<evidence type="ECO:0000313" key="4">
    <source>
        <dbReference type="Proteomes" id="UP000077875"/>
    </source>
</evidence>
<dbReference type="InterPro" id="IPR036188">
    <property type="entry name" value="FAD/NAD-bd_sf"/>
</dbReference>
<sequence length="430" mass="47123">MKDNDRFGINNLYRQTAIAPPESPQLSQDVSADVVIVGGGYTGLSTALHLAEAGLSCVLLEAHDIGHGCSGRNGGQVNPGLKWAPDQVERDFGPELGKRMVELSYAAPAEVFDLIEKHQIDCAPRRTGTIRAAIDSAGLRDIQTLSAQCIRRNMPVELVSAEGMRKLTGTERYLGGMLDHRGGHINPLGYARGLAHAAILAGARLHGQSAALSIERQGAGWVVRTAKASVKAARVVVGTNGYTGDLWPKLKRTIAPIYTYVTASEPLPDEILRTLMPSGAALYESAWDVVYYRVDDGGRLVMGGRGPQRDATSLDDYAHLIRYAKRLWPQLEGVSWPWHWYGQVAITEDHYPHWTEPEPDADLMLGYNGRGIAMATVAGRLISRRIVSNGSDEQDFPIRTRLKPMPFQPFWRVGAEARMLLGRAGDLFKH</sequence>